<evidence type="ECO:0000313" key="2">
    <source>
        <dbReference type="Proteomes" id="UP000784294"/>
    </source>
</evidence>
<sequence>MQLRKSPSEAREACEAYEATVCEGIDTVSPMNVLFSRFPGAGDTQTGPSAPVASAKRDVGRFCADSHKPEKRLHNYGVCAGRAQQFRLLPG</sequence>
<dbReference type="EMBL" id="CAAALY010133697">
    <property type="protein sequence ID" value="VEL32384.1"/>
    <property type="molecule type" value="Genomic_DNA"/>
</dbReference>
<comment type="caution">
    <text evidence="1">The sequence shown here is derived from an EMBL/GenBank/DDBJ whole genome shotgun (WGS) entry which is preliminary data.</text>
</comment>
<accession>A0A3S5B3B6</accession>
<protein>
    <submittedName>
        <fullName evidence="1">Uncharacterized protein</fullName>
    </submittedName>
</protein>
<evidence type="ECO:0000313" key="1">
    <source>
        <dbReference type="EMBL" id="VEL32384.1"/>
    </source>
</evidence>
<gene>
    <name evidence="1" type="ORF">PXEA_LOCUS25824</name>
</gene>
<name>A0A3S5B3B6_9PLAT</name>
<organism evidence="1 2">
    <name type="scientific">Protopolystoma xenopodis</name>
    <dbReference type="NCBI Taxonomy" id="117903"/>
    <lineage>
        <taxon>Eukaryota</taxon>
        <taxon>Metazoa</taxon>
        <taxon>Spiralia</taxon>
        <taxon>Lophotrochozoa</taxon>
        <taxon>Platyhelminthes</taxon>
        <taxon>Monogenea</taxon>
        <taxon>Polyopisthocotylea</taxon>
        <taxon>Polystomatidea</taxon>
        <taxon>Polystomatidae</taxon>
        <taxon>Protopolystoma</taxon>
    </lineage>
</organism>
<keyword evidence="2" id="KW-1185">Reference proteome</keyword>
<dbReference type="AlphaFoldDB" id="A0A3S5B3B6"/>
<dbReference type="Proteomes" id="UP000784294">
    <property type="component" value="Unassembled WGS sequence"/>
</dbReference>
<proteinExistence type="predicted"/>
<reference evidence="1" key="1">
    <citation type="submission" date="2018-11" db="EMBL/GenBank/DDBJ databases">
        <authorList>
            <consortium name="Pathogen Informatics"/>
        </authorList>
    </citation>
    <scope>NUCLEOTIDE SEQUENCE</scope>
</reference>